<dbReference type="InterPro" id="IPR029058">
    <property type="entry name" value="AB_hydrolase_fold"/>
</dbReference>
<feature type="domain" description="Alpha/beta hydrolase fold-3" evidence="1">
    <location>
        <begin position="81"/>
        <end position="267"/>
    </location>
</feature>
<dbReference type="SUPFAM" id="SSF53474">
    <property type="entry name" value="alpha/beta-Hydrolases"/>
    <property type="match status" value="1"/>
</dbReference>
<reference evidence="2 3" key="1">
    <citation type="submission" date="2020-03" db="EMBL/GenBank/DDBJ databases">
        <title>Draft Genome Sequence of Cudoniella acicularis.</title>
        <authorList>
            <person name="Buettner E."/>
            <person name="Kellner H."/>
        </authorList>
    </citation>
    <scope>NUCLEOTIDE SEQUENCE [LARGE SCALE GENOMIC DNA]</scope>
    <source>
        <strain evidence="2 3">DSM 108380</strain>
    </source>
</reference>
<protein>
    <recommendedName>
        <fullName evidence="1">Alpha/beta hydrolase fold-3 domain-containing protein</fullName>
    </recommendedName>
</protein>
<dbReference type="Proteomes" id="UP000566819">
    <property type="component" value="Unassembled WGS sequence"/>
</dbReference>
<dbReference type="InterPro" id="IPR050466">
    <property type="entry name" value="Carboxylest/Gibb_receptor"/>
</dbReference>
<proteinExistence type="predicted"/>
<accession>A0A8H4W279</accession>
<evidence type="ECO:0000313" key="3">
    <source>
        <dbReference type="Proteomes" id="UP000566819"/>
    </source>
</evidence>
<evidence type="ECO:0000259" key="1">
    <source>
        <dbReference type="Pfam" id="PF07859"/>
    </source>
</evidence>
<dbReference type="InterPro" id="IPR013094">
    <property type="entry name" value="AB_hydrolase_3"/>
</dbReference>
<dbReference type="AlphaFoldDB" id="A0A8H4W279"/>
<dbReference type="Pfam" id="PF07859">
    <property type="entry name" value="Abhydrolase_3"/>
    <property type="match status" value="1"/>
</dbReference>
<keyword evidence="3" id="KW-1185">Reference proteome</keyword>
<name>A0A8H4W279_9HELO</name>
<dbReference type="GO" id="GO:0016787">
    <property type="term" value="F:hydrolase activity"/>
    <property type="evidence" value="ECO:0007669"/>
    <property type="project" value="InterPro"/>
</dbReference>
<evidence type="ECO:0000313" key="2">
    <source>
        <dbReference type="EMBL" id="KAF4628334.1"/>
    </source>
</evidence>
<dbReference type="PANTHER" id="PTHR23024:SF557">
    <property type="entry name" value="AB HYDROLASE SUPERFAMILY PROTEIN C1039.03"/>
    <property type="match status" value="1"/>
</dbReference>
<sequence>MPPASRTATWKGLNLSAKIKSHPLSSQEVYHNTRPQSIRDLKAEESVEVGSVQDVVLKHTELRIFTPKGKSPAEGWPVFPWFRGGGWTLGNIDSDNGLCTHIALGASCIAVNVNYRQAPENPFPAAIDDVFEALQWMSSLESSKLGVDRSRIVIGGTSSGGNLAAVLSMKAALATPPIPIVAQLLVLLVIDNTALPILKPWITNHLSPFLTPARMLWFRRNYLSNEEDWHNWSASPNLASSELLQKPPNTWIAVAEYDLLAPEGIAYGY</sequence>
<dbReference type="PANTHER" id="PTHR23024">
    <property type="entry name" value="ARYLACETAMIDE DEACETYLASE"/>
    <property type="match status" value="1"/>
</dbReference>
<gene>
    <name evidence="2" type="ORF">G7Y89_g9825</name>
</gene>
<dbReference type="Gene3D" id="3.40.50.1820">
    <property type="entry name" value="alpha/beta hydrolase"/>
    <property type="match status" value="1"/>
</dbReference>
<comment type="caution">
    <text evidence="2">The sequence shown here is derived from an EMBL/GenBank/DDBJ whole genome shotgun (WGS) entry which is preliminary data.</text>
</comment>
<dbReference type="OrthoDB" id="408631at2759"/>
<dbReference type="EMBL" id="JAAMPI010000827">
    <property type="protein sequence ID" value="KAF4628334.1"/>
    <property type="molecule type" value="Genomic_DNA"/>
</dbReference>
<organism evidence="2 3">
    <name type="scientific">Cudoniella acicularis</name>
    <dbReference type="NCBI Taxonomy" id="354080"/>
    <lineage>
        <taxon>Eukaryota</taxon>
        <taxon>Fungi</taxon>
        <taxon>Dikarya</taxon>
        <taxon>Ascomycota</taxon>
        <taxon>Pezizomycotina</taxon>
        <taxon>Leotiomycetes</taxon>
        <taxon>Helotiales</taxon>
        <taxon>Tricladiaceae</taxon>
        <taxon>Cudoniella</taxon>
    </lineage>
</organism>